<evidence type="ECO:0000256" key="5">
    <source>
        <dbReference type="ARBA" id="ARBA00022840"/>
    </source>
</evidence>
<dbReference type="GO" id="GO:0046872">
    <property type="term" value="F:metal ion binding"/>
    <property type="evidence" value="ECO:0007669"/>
    <property type="project" value="UniProtKB-KW"/>
</dbReference>
<accession>A0A3N4KPG4</accession>
<dbReference type="EMBL" id="ML119128">
    <property type="protein sequence ID" value="RPB12493.1"/>
    <property type="molecule type" value="Genomic_DNA"/>
</dbReference>
<evidence type="ECO:0000256" key="8">
    <source>
        <dbReference type="HAMAP-Rule" id="MF_03039"/>
    </source>
</evidence>
<dbReference type="GO" id="GO:0140663">
    <property type="term" value="F:ATP-dependent FeS chaperone activity"/>
    <property type="evidence" value="ECO:0007669"/>
    <property type="project" value="InterPro"/>
</dbReference>
<feature type="binding site" evidence="8">
    <location>
        <position position="194"/>
    </location>
    <ligand>
        <name>[4Fe-4S] cluster</name>
        <dbReference type="ChEBI" id="CHEBI:49883"/>
        <note>ligand shared between dimeric partners</note>
    </ligand>
</feature>
<keyword evidence="10" id="KW-1185">Reference proteome</keyword>
<dbReference type="InterPro" id="IPR019591">
    <property type="entry name" value="Mrp/NBP35_ATP-bd"/>
</dbReference>
<evidence type="ECO:0000256" key="2">
    <source>
        <dbReference type="ARBA" id="ARBA00022490"/>
    </source>
</evidence>
<keyword evidence="6 8" id="KW-0408">Iron</keyword>
<keyword evidence="2 8" id="KW-0963">Cytoplasm</keyword>
<feature type="binding site" evidence="8">
    <location>
        <begin position="14"/>
        <end position="21"/>
    </location>
    <ligand>
        <name>ATP</name>
        <dbReference type="ChEBI" id="CHEBI:30616"/>
    </ligand>
</feature>
<protein>
    <submittedName>
        <fullName evidence="9">P-loop containing nucleoside triphosphate hydrolase protein</fullName>
    </submittedName>
</protein>
<keyword evidence="4 8" id="KW-0547">Nucleotide-binding</keyword>
<dbReference type="AlphaFoldDB" id="A0A3N4KPG4"/>
<keyword evidence="3 8" id="KW-0479">Metal-binding</keyword>
<dbReference type="SUPFAM" id="SSF52540">
    <property type="entry name" value="P-loop containing nucleoside triphosphate hydrolases"/>
    <property type="match status" value="1"/>
</dbReference>
<evidence type="ECO:0000313" key="9">
    <source>
        <dbReference type="EMBL" id="RPB12493.1"/>
    </source>
</evidence>
<name>A0A3N4KPG4_9PEZI</name>
<dbReference type="GO" id="GO:0005524">
    <property type="term" value="F:ATP binding"/>
    <property type="evidence" value="ECO:0007669"/>
    <property type="project" value="UniProtKB-KW"/>
</dbReference>
<dbReference type="Gene3D" id="3.40.50.300">
    <property type="entry name" value="P-loop containing nucleotide triphosphate hydrolases"/>
    <property type="match status" value="1"/>
</dbReference>
<evidence type="ECO:0000313" key="10">
    <source>
        <dbReference type="Proteomes" id="UP000277580"/>
    </source>
</evidence>
<dbReference type="PANTHER" id="PTHR23264">
    <property type="entry name" value="NUCLEOTIDE-BINDING PROTEIN NBP35 YEAST -RELATED"/>
    <property type="match status" value="1"/>
</dbReference>
<dbReference type="CDD" id="cd02037">
    <property type="entry name" value="Mrp_NBP35"/>
    <property type="match status" value="1"/>
</dbReference>
<dbReference type="OrthoDB" id="3900342at2759"/>
<dbReference type="Proteomes" id="UP000277580">
    <property type="component" value="Unassembled WGS sequence"/>
</dbReference>
<dbReference type="HAMAP" id="MF_02040">
    <property type="entry name" value="Mrp_NBP35"/>
    <property type="match status" value="1"/>
</dbReference>
<reference evidence="9 10" key="1">
    <citation type="journal article" date="2018" name="Nat. Ecol. Evol.">
        <title>Pezizomycetes genomes reveal the molecular basis of ectomycorrhizal truffle lifestyle.</title>
        <authorList>
            <person name="Murat C."/>
            <person name="Payen T."/>
            <person name="Noel B."/>
            <person name="Kuo A."/>
            <person name="Morin E."/>
            <person name="Chen J."/>
            <person name="Kohler A."/>
            <person name="Krizsan K."/>
            <person name="Balestrini R."/>
            <person name="Da Silva C."/>
            <person name="Montanini B."/>
            <person name="Hainaut M."/>
            <person name="Levati E."/>
            <person name="Barry K.W."/>
            <person name="Belfiori B."/>
            <person name="Cichocki N."/>
            <person name="Clum A."/>
            <person name="Dockter R.B."/>
            <person name="Fauchery L."/>
            <person name="Guy J."/>
            <person name="Iotti M."/>
            <person name="Le Tacon F."/>
            <person name="Lindquist E.A."/>
            <person name="Lipzen A."/>
            <person name="Malagnac F."/>
            <person name="Mello A."/>
            <person name="Molinier V."/>
            <person name="Miyauchi S."/>
            <person name="Poulain J."/>
            <person name="Riccioni C."/>
            <person name="Rubini A."/>
            <person name="Sitrit Y."/>
            <person name="Splivallo R."/>
            <person name="Traeger S."/>
            <person name="Wang M."/>
            <person name="Zifcakova L."/>
            <person name="Wipf D."/>
            <person name="Zambonelli A."/>
            <person name="Paolocci F."/>
            <person name="Nowrousian M."/>
            <person name="Ottonello S."/>
            <person name="Baldrian P."/>
            <person name="Spatafora J.W."/>
            <person name="Henrissat B."/>
            <person name="Nagy L.G."/>
            <person name="Aury J.M."/>
            <person name="Wincker P."/>
            <person name="Grigoriev I.V."/>
            <person name="Bonfante P."/>
            <person name="Martin F.M."/>
        </authorList>
    </citation>
    <scope>NUCLEOTIDE SEQUENCE [LARGE SCALE GENOMIC DNA]</scope>
    <source>
        <strain evidence="9 10">CCBAS932</strain>
    </source>
</reference>
<organism evidence="9 10">
    <name type="scientific">Morchella conica CCBAS932</name>
    <dbReference type="NCBI Taxonomy" id="1392247"/>
    <lineage>
        <taxon>Eukaryota</taxon>
        <taxon>Fungi</taxon>
        <taxon>Dikarya</taxon>
        <taxon>Ascomycota</taxon>
        <taxon>Pezizomycotina</taxon>
        <taxon>Pezizomycetes</taxon>
        <taxon>Pezizales</taxon>
        <taxon>Morchellaceae</taxon>
        <taxon>Morchella</taxon>
    </lineage>
</organism>
<dbReference type="FunCoup" id="A0A3N4KPG4">
    <property type="interactions" value="152"/>
</dbReference>
<dbReference type="InParanoid" id="A0A3N4KPG4"/>
<keyword evidence="9" id="KW-0378">Hydrolase</keyword>
<sequence length="289" mass="31291">MLETIPHVILVLSGKGGVGKSSVTVQLALSLVRAGKRVGVLDVDLTGPNIPRMFNVEDEKIRQAPGGWVPVRVGEREEGQEDTRIQLMSLGFLLKDRGDSVVWRGPKKTAMVRQFVTDVLWEDVEYLLIDTPPGTSDEHISLAEQLRNVNPDGAVIVTTPQAISTADVRKELNFCKKVGINVLGVVENMSGFVCPHCSECTNVFSSGGGLVMANEFGVEFLGKVPIDPAFNMMIESQGSWEGKGGLVQRYGDSQLCGVFKGITERLVVKVSPPEKGRDEKALSDVSGLN</sequence>
<dbReference type="GO" id="GO:0016787">
    <property type="term" value="F:hydrolase activity"/>
    <property type="evidence" value="ECO:0007669"/>
    <property type="project" value="UniProtKB-KW"/>
</dbReference>
<comment type="similarity">
    <text evidence="8">Belongs to the Mrp/NBP35 ATP-binding proteins family. NUBP2/CFD1 subfamily.</text>
</comment>
<gene>
    <name evidence="9" type="ORF">P167DRAFT_558791</name>
</gene>
<dbReference type="GO" id="GO:0016226">
    <property type="term" value="P:iron-sulfur cluster assembly"/>
    <property type="evidence" value="ECO:0007669"/>
    <property type="project" value="UniProtKB-UniRule"/>
</dbReference>
<keyword evidence="1 8" id="KW-0004">4Fe-4S</keyword>
<dbReference type="STRING" id="1392247.A0A3N4KPG4"/>
<dbReference type="PANTHER" id="PTHR23264:SF19">
    <property type="entry name" value="CYTOSOLIC FE-S CLUSTER ASSEMBLY FACTOR NUBP2"/>
    <property type="match status" value="1"/>
</dbReference>
<dbReference type="Pfam" id="PF10609">
    <property type="entry name" value="ParA"/>
    <property type="match status" value="1"/>
</dbReference>
<dbReference type="InterPro" id="IPR027417">
    <property type="entry name" value="P-loop_NTPase"/>
</dbReference>
<proteinExistence type="inferred from homology"/>
<evidence type="ECO:0000256" key="4">
    <source>
        <dbReference type="ARBA" id="ARBA00022741"/>
    </source>
</evidence>
<dbReference type="GO" id="GO:0051539">
    <property type="term" value="F:4 iron, 4 sulfur cluster binding"/>
    <property type="evidence" value="ECO:0007669"/>
    <property type="project" value="UniProtKB-UniRule"/>
</dbReference>
<keyword evidence="7 8" id="KW-0411">Iron-sulfur</keyword>
<feature type="binding site" evidence="8">
    <location>
        <position position="197"/>
    </location>
    <ligand>
        <name>[4Fe-4S] cluster</name>
        <dbReference type="ChEBI" id="CHEBI:49883"/>
        <note>ligand shared between dimeric partners</note>
    </ligand>
</feature>
<comment type="subcellular location">
    <subcellularLocation>
        <location evidence="8">Cytoplasm</location>
    </subcellularLocation>
</comment>
<evidence type="ECO:0000256" key="1">
    <source>
        <dbReference type="ARBA" id="ARBA00022485"/>
    </source>
</evidence>
<evidence type="ECO:0000256" key="6">
    <source>
        <dbReference type="ARBA" id="ARBA00023004"/>
    </source>
</evidence>
<dbReference type="InterPro" id="IPR028600">
    <property type="entry name" value="NUBP2/Cfd1_eukaryotes"/>
</dbReference>
<dbReference type="InterPro" id="IPR033756">
    <property type="entry name" value="YlxH/NBP35"/>
</dbReference>
<keyword evidence="5 8" id="KW-0067">ATP-binding</keyword>
<evidence type="ECO:0000256" key="7">
    <source>
        <dbReference type="ARBA" id="ARBA00023014"/>
    </source>
</evidence>
<dbReference type="HAMAP" id="MF_03039">
    <property type="entry name" value="NUBP2"/>
    <property type="match status" value="1"/>
</dbReference>
<evidence type="ECO:0000256" key="3">
    <source>
        <dbReference type="ARBA" id="ARBA00022723"/>
    </source>
</evidence>
<dbReference type="GO" id="GO:0005829">
    <property type="term" value="C:cytosol"/>
    <property type="evidence" value="ECO:0007669"/>
    <property type="project" value="TreeGrafter"/>
</dbReference>
<comment type="function">
    <text evidence="8">Component of the cytosolic iron-sulfur (Fe/S) protein assembly (CIA) machinery. Required for maturation of extramitochondrial Fe-S proteins. The NBP35-CFD1 heterotetramer forms a Fe-S scaffold complex, mediating the de novo assembly of an Fe-S cluster and its transfer to target apoproteins.</text>
</comment>